<protein>
    <submittedName>
        <fullName evidence="1">Uncharacterized protein</fullName>
    </submittedName>
</protein>
<reference evidence="1 2" key="1">
    <citation type="submission" date="2016-10" db="EMBL/GenBank/DDBJ databases">
        <authorList>
            <person name="de Groot N.N."/>
        </authorList>
    </citation>
    <scope>NUCLEOTIDE SEQUENCE [LARGE SCALE GENOMIC DNA]</scope>
    <source>
        <strain evidence="1 2">DSM 6793</strain>
    </source>
</reference>
<sequence>MATKTVHISDLHHEHKLWSNELTFQKEEIKIFKNWLAEISQKNTATDIKMKVEHFQNQFILHNEVLDTFLHDIKVHEQELEKFAQENEIAASHARFTDHANFRDRVETQHSLYSALKHEFKAFTSEYL</sequence>
<evidence type="ECO:0000313" key="1">
    <source>
        <dbReference type="EMBL" id="SFC97232.1"/>
    </source>
</evidence>
<dbReference type="OrthoDB" id="680366at2"/>
<proteinExistence type="predicted"/>
<evidence type="ECO:0000313" key="2">
    <source>
        <dbReference type="Proteomes" id="UP000199514"/>
    </source>
</evidence>
<dbReference type="RefSeq" id="WP_143084028.1">
    <property type="nucleotide sequence ID" value="NZ_FOLE01000015.1"/>
</dbReference>
<keyword evidence="2" id="KW-1185">Reference proteome</keyword>
<gene>
    <name evidence="1" type="ORF">SAMN05421780_11532</name>
</gene>
<accession>A0A1I1NIY4</accession>
<organism evidence="1 2">
    <name type="scientific">Flexibacter flexilis DSM 6793</name>
    <dbReference type="NCBI Taxonomy" id="927664"/>
    <lineage>
        <taxon>Bacteria</taxon>
        <taxon>Pseudomonadati</taxon>
        <taxon>Bacteroidota</taxon>
        <taxon>Cytophagia</taxon>
        <taxon>Cytophagales</taxon>
        <taxon>Flexibacteraceae</taxon>
        <taxon>Flexibacter</taxon>
    </lineage>
</organism>
<dbReference type="AlphaFoldDB" id="A0A1I1NIY4"/>
<dbReference type="Proteomes" id="UP000199514">
    <property type="component" value="Unassembled WGS sequence"/>
</dbReference>
<dbReference type="EMBL" id="FOLE01000015">
    <property type="protein sequence ID" value="SFC97232.1"/>
    <property type="molecule type" value="Genomic_DNA"/>
</dbReference>
<name>A0A1I1NIY4_9BACT</name>